<accession>A0AAQ3KLM2</accession>
<name>A0AAQ3KLM2_9LILI</name>
<keyword evidence="2" id="KW-1185">Reference proteome</keyword>
<evidence type="ECO:0000313" key="2">
    <source>
        <dbReference type="Proteomes" id="UP001327560"/>
    </source>
</evidence>
<dbReference type="EMBL" id="CP136895">
    <property type="protein sequence ID" value="WOL10190.1"/>
    <property type="molecule type" value="Genomic_DNA"/>
</dbReference>
<gene>
    <name evidence="1" type="ORF">Cni_G18944</name>
</gene>
<sequence length="115" mass="12833">MALKLDMSSAYDRVEWEYIGAIMGKLGFVHEFITLIKQCISSVSYSISILGTKYDYFAPERGLRQGDPSPHLSSFSAWKDSLTLCSNSSLRKDAKGSRLEGIARRYPPCSSPMTL</sequence>
<protein>
    <recommendedName>
        <fullName evidence="3">Reverse transcriptase</fullName>
    </recommendedName>
</protein>
<organism evidence="1 2">
    <name type="scientific">Canna indica</name>
    <name type="common">Indian-shot</name>
    <dbReference type="NCBI Taxonomy" id="4628"/>
    <lineage>
        <taxon>Eukaryota</taxon>
        <taxon>Viridiplantae</taxon>
        <taxon>Streptophyta</taxon>
        <taxon>Embryophyta</taxon>
        <taxon>Tracheophyta</taxon>
        <taxon>Spermatophyta</taxon>
        <taxon>Magnoliopsida</taxon>
        <taxon>Liliopsida</taxon>
        <taxon>Zingiberales</taxon>
        <taxon>Cannaceae</taxon>
        <taxon>Canna</taxon>
    </lineage>
</organism>
<proteinExistence type="predicted"/>
<dbReference type="Proteomes" id="UP001327560">
    <property type="component" value="Chromosome 6"/>
</dbReference>
<evidence type="ECO:0000313" key="1">
    <source>
        <dbReference type="EMBL" id="WOL10190.1"/>
    </source>
</evidence>
<dbReference type="AlphaFoldDB" id="A0AAQ3KLM2"/>
<evidence type="ECO:0008006" key="3">
    <source>
        <dbReference type="Google" id="ProtNLM"/>
    </source>
</evidence>
<reference evidence="1 2" key="1">
    <citation type="submission" date="2023-10" db="EMBL/GenBank/DDBJ databases">
        <title>Chromosome-scale genome assembly provides insights into flower coloration mechanisms of Canna indica.</title>
        <authorList>
            <person name="Li C."/>
        </authorList>
    </citation>
    <scope>NUCLEOTIDE SEQUENCE [LARGE SCALE GENOMIC DNA]</scope>
    <source>
        <tissue evidence="1">Flower</tissue>
    </source>
</reference>